<feature type="non-terminal residue" evidence="2">
    <location>
        <position position="1"/>
    </location>
</feature>
<dbReference type="Gene3D" id="3.40.50.12660">
    <property type="match status" value="1"/>
</dbReference>
<feature type="compositionally biased region" description="Gly residues" evidence="1">
    <location>
        <begin position="49"/>
        <end position="62"/>
    </location>
</feature>
<protein>
    <submittedName>
        <fullName evidence="2">Uncharacterized protein</fullName>
    </submittedName>
</protein>
<reference evidence="2 3" key="1">
    <citation type="submission" date="2024-02" db="EMBL/GenBank/DDBJ databases">
        <authorList>
            <person name="Chen Y."/>
            <person name="Shah S."/>
            <person name="Dougan E. K."/>
            <person name="Thang M."/>
            <person name="Chan C."/>
        </authorList>
    </citation>
    <scope>NUCLEOTIDE SEQUENCE [LARGE SCALE GENOMIC DNA]</scope>
</reference>
<evidence type="ECO:0000313" key="2">
    <source>
        <dbReference type="EMBL" id="CAK9082805.1"/>
    </source>
</evidence>
<name>A0ABP0Q727_9DINO</name>
<dbReference type="EMBL" id="CAXAMM010038999">
    <property type="protein sequence ID" value="CAK9082805.1"/>
    <property type="molecule type" value="Genomic_DNA"/>
</dbReference>
<evidence type="ECO:0000313" key="3">
    <source>
        <dbReference type="Proteomes" id="UP001642464"/>
    </source>
</evidence>
<feature type="region of interest" description="Disordered" evidence="1">
    <location>
        <begin position="37"/>
        <end position="80"/>
    </location>
</feature>
<accession>A0ABP0Q727</accession>
<sequence length="80" mass="8543">RIRERLEEEDFDQVPQLATSLLIELNQPFSLTTISLPAKPGTQAARGFDSGGASGPGTGGENGRTQSIQGTDNTRRKTSI</sequence>
<proteinExistence type="predicted"/>
<comment type="caution">
    <text evidence="2">The sequence shown here is derived from an EMBL/GenBank/DDBJ whole genome shotgun (WGS) entry which is preliminary data.</text>
</comment>
<dbReference type="Proteomes" id="UP001642464">
    <property type="component" value="Unassembled WGS sequence"/>
</dbReference>
<keyword evidence="3" id="KW-1185">Reference proteome</keyword>
<gene>
    <name evidence="2" type="ORF">SCF082_LOCUS39335</name>
</gene>
<evidence type="ECO:0000256" key="1">
    <source>
        <dbReference type="SAM" id="MobiDB-lite"/>
    </source>
</evidence>
<organism evidence="2 3">
    <name type="scientific">Durusdinium trenchii</name>
    <dbReference type="NCBI Taxonomy" id="1381693"/>
    <lineage>
        <taxon>Eukaryota</taxon>
        <taxon>Sar</taxon>
        <taxon>Alveolata</taxon>
        <taxon>Dinophyceae</taxon>
        <taxon>Suessiales</taxon>
        <taxon>Symbiodiniaceae</taxon>
        <taxon>Durusdinium</taxon>
    </lineage>
</organism>